<dbReference type="Proteomes" id="UP000316727">
    <property type="component" value="Unassembled WGS sequence"/>
</dbReference>
<protein>
    <submittedName>
        <fullName evidence="1">Uncharacterized protein</fullName>
    </submittedName>
</protein>
<keyword evidence="2" id="KW-1185">Reference proteome</keyword>
<sequence>MKQPVAILLLLVYLFTGTTLQQLQRAPVLLEHYQEHKAMTPHISIAGFLSMHYLSGAVKDADYARDMQLPYKSADQVSAPGPVVFIPPVLTELTLREPQFSLGPFPIPNDVGNPVKVAGSIWQPPKHC</sequence>
<dbReference type="EMBL" id="VFRQ01000008">
    <property type="protein sequence ID" value="TPE43026.1"/>
    <property type="molecule type" value="Genomic_DNA"/>
</dbReference>
<gene>
    <name evidence="1" type="ORF">FJM65_15390</name>
</gene>
<reference evidence="1 2" key="1">
    <citation type="submission" date="2019-06" db="EMBL/GenBank/DDBJ databases">
        <title>A novel bacterium of genus Pontibacter, isolated from marine sediment.</title>
        <authorList>
            <person name="Huang H."/>
            <person name="Mo K."/>
            <person name="Hu Y."/>
        </authorList>
    </citation>
    <scope>NUCLEOTIDE SEQUENCE [LARGE SCALE GENOMIC DNA]</scope>
    <source>
        <strain evidence="1 2">HB172049</strain>
    </source>
</reference>
<comment type="caution">
    <text evidence="1">The sequence shown here is derived from an EMBL/GenBank/DDBJ whole genome shotgun (WGS) entry which is preliminary data.</text>
</comment>
<organism evidence="1 2">
    <name type="scientific">Pontibacter mangrovi</name>
    <dbReference type="NCBI Taxonomy" id="2589816"/>
    <lineage>
        <taxon>Bacteria</taxon>
        <taxon>Pseudomonadati</taxon>
        <taxon>Bacteroidota</taxon>
        <taxon>Cytophagia</taxon>
        <taxon>Cytophagales</taxon>
        <taxon>Hymenobacteraceae</taxon>
        <taxon>Pontibacter</taxon>
    </lineage>
</organism>
<dbReference type="AlphaFoldDB" id="A0A501WC06"/>
<proteinExistence type="predicted"/>
<evidence type="ECO:0000313" key="1">
    <source>
        <dbReference type="EMBL" id="TPE43026.1"/>
    </source>
</evidence>
<name>A0A501WC06_9BACT</name>
<dbReference type="OrthoDB" id="894042at2"/>
<evidence type="ECO:0000313" key="2">
    <source>
        <dbReference type="Proteomes" id="UP000316727"/>
    </source>
</evidence>
<dbReference type="RefSeq" id="WP_140622439.1">
    <property type="nucleotide sequence ID" value="NZ_VFRQ01000008.1"/>
</dbReference>
<accession>A0A501WC06</accession>